<sequence length="73" mass="8405">MYPKFNALKAQMILILKQMKSKFALTCQFLTLRNLMVQRTIKVADGTVLVAKTSQEWKFGSSQKQGFRNQTGY</sequence>
<evidence type="ECO:0000313" key="1">
    <source>
        <dbReference type="EMBL" id="MBX62489.1"/>
    </source>
</evidence>
<name>A0A2P2Q6H9_RHIMU</name>
<organism evidence="1">
    <name type="scientific">Rhizophora mucronata</name>
    <name type="common">Asiatic mangrove</name>
    <dbReference type="NCBI Taxonomy" id="61149"/>
    <lineage>
        <taxon>Eukaryota</taxon>
        <taxon>Viridiplantae</taxon>
        <taxon>Streptophyta</taxon>
        <taxon>Embryophyta</taxon>
        <taxon>Tracheophyta</taxon>
        <taxon>Spermatophyta</taxon>
        <taxon>Magnoliopsida</taxon>
        <taxon>eudicotyledons</taxon>
        <taxon>Gunneridae</taxon>
        <taxon>Pentapetalae</taxon>
        <taxon>rosids</taxon>
        <taxon>fabids</taxon>
        <taxon>Malpighiales</taxon>
        <taxon>Rhizophoraceae</taxon>
        <taxon>Rhizophora</taxon>
    </lineage>
</organism>
<reference evidence="1" key="1">
    <citation type="submission" date="2018-02" db="EMBL/GenBank/DDBJ databases">
        <title>Rhizophora mucronata_Transcriptome.</title>
        <authorList>
            <person name="Meera S.P."/>
            <person name="Sreeshan A."/>
            <person name="Augustine A."/>
        </authorList>
    </citation>
    <scope>NUCLEOTIDE SEQUENCE</scope>
    <source>
        <tissue evidence="1">Leaf</tissue>
    </source>
</reference>
<dbReference type="AlphaFoldDB" id="A0A2P2Q6H9"/>
<accession>A0A2P2Q6H9</accession>
<proteinExistence type="predicted"/>
<dbReference type="EMBL" id="GGEC01082005">
    <property type="protein sequence ID" value="MBX62489.1"/>
    <property type="molecule type" value="Transcribed_RNA"/>
</dbReference>
<protein>
    <submittedName>
        <fullName evidence="1">Uncharacterized protein</fullName>
    </submittedName>
</protein>